<evidence type="ECO:0000313" key="3">
    <source>
        <dbReference type="Proteomes" id="UP000285523"/>
    </source>
</evidence>
<dbReference type="Proteomes" id="UP000285523">
    <property type="component" value="Unassembled WGS sequence"/>
</dbReference>
<evidence type="ECO:0000256" key="1">
    <source>
        <dbReference type="SAM" id="MobiDB-lite"/>
    </source>
</evidence>
<proteinExistence type="predicted"/>
<accession>A0A418V185</accession>
<protein>
    <submittedName>
        <fullName evidence="2">Uncharacterized protein</fullName>
    </submittedName>
</protein>
<dbReference type="AlphaFoldDB" id="A0A418V185"/>
<dbReference type="RefSeq" id="WP_119858283.1">
    <property type="nucleotide sequence ID" value="NZ_QYYD01000022.1"/>
</dbReference>
<reference evidence="2 3" key="1">
    <citation type="submission" date="2018-09" db="EMBL/GenBank/DDBJ databases">
        <title>Draft genome sequence of Rhodopseudomonas palustris 2.1.18.</title>
        <authorList>
            <person name="Robertson S.L."/>
            <person name="Meyer T.E."/>
            <person name="Kyndt J.A."/>
        </authorList>
    </citation>
    <scope>NUCLEOTIDE SEQUENCE [LARGE SCALE GENOMIC DNA]</scope>
    <source>
        <strain evidence="2 3">2.1.18</strain>
    </source>
</reference>
<dbReference type="EMBL" id="QYYD01000022">
    <property type="protein sequence ID" value="RJF69592.1"/>
    <property type="molecule type" value="Genomic_DNA"/>
</dbReference>
<evidence type="ECO:0000313" key="2">
    <source>
        <dbReference type="EMBL" id="RJF69592.1"/>
    </source>
</evidence>
<gene>
    <name evidence="2" type="ORF">D4Q52_19750</name>
</gene>
<sequence>MTEKQRPIDDLRVGLADAGRLIGKSIQHVRNLVRDGFIPDAAAGKYRAVDVASGALKAREAADRRASQSAASSRLLEARAAEIEVRTEARKKAHLQDAQAHAIAVMDELLGPLKPDCLAIPARVTKDLVLRARIEDELERAFDAAADRAKMMHSANGAEPTGRTSRREKTNAK</sequence>
<feature type="region of interest" description="Disordered" evidence="1">
    <location>
        <begin position="152"/>
        <end position="173"/>
    </location>
</feature>
<name>A0A418V185_RHOPL</name>
<organism evidence="2 3">
    <name type="scientific">Rhodopseudomonas palustris</name>
    <dbReference type="NCBI Taxonomy" id="1076"/>
    <lineage>
        <taxon>Bacteria</taxon>
        <taxon>Pseudomonadati</taxon>
        <taxon>Pseudomonadota</taxon>
        <taxon>Alphaproteobacteria</taxon>
        <taxon>Hyphomicrobiales</taxon>
        <taxon>Nitrobacteraceae</taxon>
        <taxon>Rhodopseudomonas</taxon>
    </lineage>
</organism>
<comment type="caution">
    <text evidence="2">The sequence shown here is derived from an EMBL/GenBank/DDBJ whole genome shotgun (WGS) entry which is preliminary data.</text>
</comment>
<dbReference type="OrthoDB" id="8229358at2"/>